<dbReference type="AlphaFoldDB" id="A0AAP0G4M1"/>
<dbReference type="PANTHER" id="PTHR36616:SF4">
    <property type="entry name" value="OS03G0174800 PROTEIN"/>
    <property type="match status" value="1"/>
</dbReference>
<evidence type="ECO:0000313" key="2">
    <source>
        <dbReference type="EMBL" id="KAK8936910.1"/>
    </source>
</evidence>
<protein>
    <submittedName>
        <fullName evidence="2">Uncharacterized protein</fullName>
    </submittedName>
</protein>
<reference evidence="2 3" key="1">
    <citation type="journal article" date="2022" name="Nat. Plants">
        <title>Genomes of leafy and leafless Platanthera orchids illuminate the evolution of mycoheterotrophy.</title>
        <authorList>
            <person name="Li M.H."/>
            <person name="Liu K.W."/>
            <person name="Li Z."/>
            <person name="Lu H.C."/>
            <person name="Ye Q.L."/>
            <person name="Zhang D."/>
            <person name="Wang J.Y."/>
            <person name="Li Y.F."/>
            <person name="Zhong Z.M."/>
            <person name="Liu X."/>
            <person name="Yu X."/>
            <person name="Liu D.K."/>
            <person name="Tu X.D."/>
            <person name="Liu B."/>
            <person name="Hao Y."/>
            <person name="Liao X.Y."/>
            <person name="Jiang Y.T."/>
            <person name="Sun W.H."/>
            <person name="Chen J."/>
            <person name="Chen Y.Q."/>
            <person name="Ai Y."/>
            <person name="Zhai J.W."/>
            <person name="Wu S.S."/>
            <person name="Zhou Z."/>
            <person name="Hsiao Y.Y."/>
            <person name="Wu W.L."/>
            <person name="Chen Y.Y."/>
            <person name="Lin Y.F."/>
            <person name="Hsu J.L."/>
            <person name="Li C.Y."/>
            <person name="Wang Z.W."/>
            <person name="Zhao X."/>
            <person name="Zhong W.Y."/>
            <person name="Ma X.K."/>
            <person name="Ma L."/>
            <person name="Huang J."/>
            <person name="Chen G.Z."/>
            <person name="Huang M.Z."/>
            <person name="Huang L."/>
            <person name="Peng D.H."/>
            <person name="Luo Y.B."/>
            <person name="Zou S.Q."/>
            <person name="Chen S.P."/>
            <person name="Lan S."/>
            <person name="Tsai W.C."/>
            <person name="Van de Peer Y."/>
            <person name="Liu Z.J."/>
        </authorList>
    </citation>
    <scope>NUCLEOTIDE SEQUENCE [LARGE SCALE GENOMIC DNA]</scope>
    <source>
        <strain evidence="2">Lor287</strain>
    </source>
</reference>
<dbReference type="EMBL" id="JBBWWQ010000010">
    <property type="protein sequence ID" value="KAK8936910.1"/>
    <property type="molecule type" value="Genomic_DNA"/>
</dbReference>
<sequence>MLDLFFAMALSAAPLTLYLPPVRSLNLFVETMEFFVREITGLHAHRAALLLRVGFRRIISFLFQSSR</sequence>
<proteinExistence type="predicted"/>
<dbReference type="PANTHER" id="PTHR36616">
    <property type="entry name" value="BNAC07G32700D PROTEIN"/>
    <property type="match status" value="1"/>
</dbReference>
<name>A0AAP0G4M1_9ASPA</name>
<accession>A0AAP0G4M1</accession>
<gene>
    <name evidence="2" type="ORF">KSP39_PZI012218</name>
</gene>
<feature type="signal peptide" evidence="1">
    <location>
        <begin position="1"/>
        <end position="24"/>
    </location>
</feature>
<evidence type="ECO:0000256" key="1">
    <source>
        <dbReference type="SAM" id="SignalP"/>
    </source>
</evidence>
<organism evidence="2 3">
    <name type="scientific">Platanthera zijinensis</name>
    <dbReference type="NCBI Taxonomy" id="2320716"/>
    <lineage>
        <taxon>Eukaryota</taxon>
        <taxon>Viridiplantae</taxon>
        <taxon>Streptophyta</taxon>
        <taxon>Embryophyta</taxon>
        <taxon>Tracheophyta</taxon>
        <taxon>Spermatophyta</taxon>
        <taxon>Magnoliopsida</taxon>
        <taxon>Liliopsida</taxon>
        <taxon>Asparagales</taxon>
        <taxon>Orchidaceae</taxon>
        <taxon>Orchidoideae</taxon>
        <taxon>Orchideae</taxon>
        <taxon>Orchidinae</taxon>
        <taxon>Platanthera</taxon>
    </lineage>
</organism>
<feature type="chain" id="PRO_5042935477" evidence="1">
    <location>
        <begin position="25"/>
        <end position="67"/>
    </location>
</feature>
<evidence type="ECO:0000313" key="3">
    <source>
        <dbReference type="Proteomes" id="UP001418222"/>
    </source>
</evidence>
<comment type="caution">
    <text evidence="2">The sequence shown here is derived from an EMBL/GenBank/DDBJ whole genome shotgun (WGS) entry which is preliminary data.</text>
</comment>
<dbReference type="Proteomes" id="UP001418222">
    <property type="component" value="Unassembled WGS sequence"/>
</dbReference>
<keyword evidence="3" id="KW-1185">Reference proteome</keyword>
<keyword evidence="1" id="KW-0732">Signal</keyword>